<protein>
    <submittedName>
        <fullName evidence="1">Uncharacterized protein</fullName>
    </submittedName>
</protein>
<name>A0A2N0P349_9GLOM</name>
<reference evidence="1 2" key="2">
    <citation type="submission" date="2017-09" db="EMBL/GenBank/DDBJ databases">
        <title>Extensive intraspecific genome diversity in a model arbuscular mycorrhizal fungus.</title>
        <authorList>
            <person name="Chen E.C."/>
            <person name="Morin E."/>
            <person name="Beaudet D."/>
            <person name="Noel J."/>
            <person name="Ndikumana S."/>
            <person name="Charron P."/>
            <person name="St-Onge C."/>
            <person name="Giorgi J."/>
            <person name="Grigoriev I.V."/>
            <person name="Roux C."/>
            <person name="Martin F.M."/>
            <person name="Corradi N."/>
        </authorList>
    </citation>
    <scope>NUCLEOTIDE SEQUENCE [LARGE SCALE GENOMIC DNA]</scope>
    <source>
        <strain evidence="1 2">A5</strain>
    </source>
</reference>
<dbReference type="EMBL" id="LLXJ01001663">
    <property type="protein sequence ID" value="PKC01240.1"/>
    <property type="molecule type" value="Genomic_DNA"/>
</dbReference>
<gene>
    <name evidence="1" type="ORF">RhiirA5_427035</name>
</gene>
<evidence type="ECO:0000313" key="2">
    <source>
        <dbReference type="Proteomes" id="UP000232722"/>
    </source>
</evidence>
<dbReference type="VEuPathDB" id="FungiDB:RhiirA1_400242"/>
<organism evidence="1 2">
    <name type="scientific">Rhizophagus irregularis</name>
    <dbReference type="NCBI Taxonomy" id="588596"/>
    <lineage>
        <taxon>Eukaryota</taxon>
        <taxon>Fungi</taxon>
        <taxon>Fungi incertae sedis</taxon>
        <taxon>Mucoromycota</taxon>
        <taxon>Glomeromycotina</taxon>
        <taxon>Glomeromycetes</taxon>
        <taxon>Glomerales</taxon>
        <taxon>Glomeraceae</taxon>
        <taxon>Rhizophagus</taxon>
    </lineage>
</organism>
<reference evidence="1 2" key="1">
    <citation type="submission" date="2016-04" db="EMBL/GenBank/DDBJ databases">
        <title>Genome analyses suggest a sexual origin of heterokaryosis in a supposedly ancient asexual fungus.</title>
        <authorList>
            <person name="Ropars J."/>
            <person name="Sedzielewska K."/>
            <person name="Noel J."/>
            <person name="Charron P."/>
            <person name="Farinelli L."/>
            <person name="Marton T."/>
            <person name="Kruger M."/>
            <person name="Pelin A."/>
            <person name="Brachmann A."/>
            <person name="Corradi N."/>
        </authorList>
    </citation>
    <scope>NUCLEOTIDE SEQUENCE [LARGE SCALE GENOMIC DNA]</scope>
    <source>
        <strain evidence="1 2">A5</strain>
    </source>
</reference>
<dbReference type="Proteomes" id="UP000232722">
    <property type="component" value="Unassembled WGS sequence"/>
</dbReference>
<accession>A0A2N0P349</accession>
<proteinExistence type="predicted"/>
<comment type="caution">
    <text evidence="1">The sequence shown here is derived from an EMBL/GenBank/DDBJ whole genome shotgun (WGS) entry which is preliminary data.</text>
</comment>
<dbReference type="AlphaFoldDB" id="A0A2N0P349"/>
<sequence length="248" mass="27052">MFLKGKFAIYNGTITGEGRMYLCLSEKQGDIGDKQRLCFHVLSCICRRIGNKNQIKKINTWARSGEGEIVRVKNETRILLSSPDPSQYARDPQEENLEKARLILSHMKRVIAKESRLYRSLGGVRRGNTGWCREVNSFAFFTGIGGSMDRSVNNFNRCSGSLEKVTTWTLLTGRPKGTLEIRLEVGVEGEVILTFTASSETVHKRLFGTSAVLLGDKGQSSEGAEVSGGGDSGISGLITEGAGGVVIV</sequence>
<evidence type="ECO:0000313" key="1">
    <source>
        <dbReference type="EMBL" id="PKC01240.1"/>
    </source>
</evidence>